<feature type="chain" id="PRO_5043966323" description="GDSL esterase/lipase" evidence="4">
    <location>
        <begin position="21"/>
        <end position="214"/>
    </location>
</feature>
<reference evidence="5" key="1">
    <citation type="journal article" date="2018" name="DNA Res.">
        <title>Multiple hybrid de novo genome assembly of finger millet, an orphan allotetraploid crop.</title>
        <authorList>
            <person name="Hatakeyama M."/>
            <person name="Aluri S."/>
            <person name="Balachadran M.T."/>
            <person name="Sivarajan S.R."/>
            <person name="Patrignani A."/>
            <person name="Gruter S."/>
            <person name="Poveda L."/>
            <person name="Shimizu-Inatsugi R."/>
            <person name="Baeten J."/>
            <person name="Francoijs K.J."/>
            <person name="Nataraja K.N."/>
            <person name="Reddy Y.A.N."/>
            <person name="Phadnis S."/>
            <person name="Ravikumar R.L."/>
            <person name="Schlapbach R."/>
            <person name="Sreeman S.M."/>
            <person name="Shimizu K.K."/>
        </authorList>
    </citation>
    <scope>NUCLEOTIDE SEQUENCE</scope>
</reference>
<dbReference type="PANTHER" id="PTHR45648:SF46">
    <property type="entry name" value="OS06G0725100 PROTEIN"/>
    <property type="match status" value="1"/>
</dbReference>
<evidence type="ECO:0000256" key="2">
    <source>
        <dbReference type="ARBA" id="ARBA00022801"/>
    </source>
</evidence>
<dbReference type="InterPro" id="IPR036514">
    <property type="entry name" value="SGNH_hydro_sf"/>
</dbReference>
<dbReference type="Proteomes" id="UP001054889">
    <property type="component" value="Unassembled WGS sequence"/>
</dbReference>
<evidence type="ECO:0000313" key="6">
    <source>
        <dbReference type="Proteomes" id="UP001054889"/>
    </source>
</evidence>
<keyword evidence="2" id="KW-0378">Hydrolase</keyword>
<keyword evidence="3" id="KW-0442">Lipid degradation</keyword>
<dbReference type="InterPro" id="IPR001087">
    <property type="entry name" value="GDSL"/>
</dbReference>
<protein>
    <recommendedName>
        <fullName evidence="7">GDSL esterase/lipase</fullName>
    </recommendedName>
</protein>
<evidence type="ECO:0008006" key="7">
    <source>
        <dbReference type="Google" id="ProtNLM"/>
    </source>
</evidence>
<gene>
    <name evidence="5" type="primary">ga15096</name>
    <name evidence="5" type="ORF">PR202_ga15096</name>
</gene>
<dbReference type="GO" id="GO:0016042">
    <property type="term" value="P:lipid catabolic process"/>
    <property type="evidence" value="ECO:0007669"/>
    <property type="project" value="UniProtKB-KW"/>
</dbReference>
<accession>A0AAV5CJD3</accession>
<dbReference type="Pfam" id="PF00657">
    <property type="entry name" value="Lipase_GDSL"/>
    <property type="match status" value="1"/>
</dbReference>
<dbReference type="EMBL" id="BQKI01000007">
    <property type="protein sequence ID" value="GJM98119.1"/>
    <property type="molecule type" value="Genomic_DNA"/>
</dbReference>
<evidence type="ECO:0000256" key="1">
    <source>
        <dbReference type="ARBA" id="ARBA00008668"/>
    </source>
</evidence>
<evidence type="ECO:0000313" key="5">
    <source>
        <dbReference type="EMBL" id="GJM98119.1"/>
    </source>
</evidence>
<dbReference type="GO" id="GO:0016788">
    <property type="term" value="F:hydrolase activity, acting on ester bonds"/>
    <property type="evidence" value="ECO:0007669"/>
    <property type="project" value="InterPro"/>
</dbReference>
<keyword evidence="3" id="KW-0443">Lipid metabolism</keyword>
<organism evidence="5 6">
    <name type="scientific">Eleusine coracana subsp. coracana</name>
    <dbReference type="NCBI Taxonomy" id="191504"/>
    <lineage>
        <taxon>Eukaryota</taxon>
        <taxon>Viridiplantae</taxon>
        <taxon>Streptophyta</taxon>
        <taxon>Embryophyta</taxon>
        <taxon>Tracheophyta</taxon>
        <taxon>Spermatophyta</taxon>
        <taxon>Magnoliopsida</taxon>
        <taxon>Liliopsida</taxon>
        <taxon>Poales</taxon>
        <taxon>Poaceae</taxon>
        <taxon>PACMAD clade</taxon>
        <taxon>Chloridoideae</taxon>
        <taxon>Cynodonteae</taxon>
        <taxon>Eleusininae</taxon>
        <taxon>Eleusine</taxon>
    </lineage>
</organism>
<sequence length="214" mass="22963">MEGVVLCLMIISMSRQMVVGVRPPPAMYVFVDSLVDVGNNNYLPGNGVSRANRAYYGKDYPSRIPTGRFRNGYNTADYTAKSMGFVDGSPQAYLSLPLGLVAATGLSGGVSYASGGAGILKSTTAGNTIPLWKQVQYFNATRTRMIATQGSSGAVNDLLDRSIFLICVGSNDMFAFAIARQNNQKMMMSDAAAFYSRLISIYSDTIKVHASSSL</sequence>
<comment type="similarity">
    <text evidence="1">Belongs to the 'GDSL' lipolytic enzyme family.</text>
</comment>
<dbReference type="PANTHER" id="PTHR45648">
    <property type="entry name" value="GDSL LIPASE/ACYLHYDROLASE FAMILY PROTEIN (AFU_ORTHOLOGUE AFUA_4G14700)"/>
    <property type="match status" value="1"/>
</dbReference>
<proteinExistence type="inferred from homology"/>
<reference evidence="5" key="2">
    <citation type="submission" date="2021-12" db="EMBL/GenBank/DDBJ databases">
        <title>Resequencing data analysis of finger millet.</title>
        <authorList>
            <person name="Hatakeyama M."/>
            <person name="Aluri S."/>
            <person name="Balachadran M.T."/>
            <person name="Sivarajan S.R."/>
            <person name="Poveda L."/>
            <person name="Shimizu-Inatsugi R."/>
            <person name="Schlapbach R."/>
            <person name="Sreeman S.M."/>
            <person name="Shimizu K.K."/>
        </authorList>
    </citation>
    <scope>NUCLEOTIDE SEQUENCE</scope>
</reference>
<keyword evidence="6" id="KW-1185">Reference proteome</keyword>
<keyword evidence="4" id="KW-0732">Signal</keyword>
<comment type="caution">
    <text evidence="5">The sequence shown here is derived from an EMBL/GenBank/DDBJ whole genome shotgun (WGS) entry which is preliminary data.</text>
</comment>
<feature type="signal peptide" evidence="4">
    <location>
        <begin position="1"/>
        <end position="20"/>
    </location>
</feature>
<name>A0AAV5CJD3_ELECO</name>
<evidence type="ECO:0000256" key="3">
    <source>
        <dbReference type="ARBA" id="ARBA00022963"/>
    </source>
</evidence>
<dbReference type="Gene3D" id="3.40.50.1110">
    <property type="entry name" value="SGNH hydrolase"/>
    <property type="match status" value="1"/>
</dbReference>
<evidence type="ECO:0000256" key="4">
    <source>
        <dbReference type="SAM" id="SignalP"/>
    </source>
</evidence>
<dbReference type="InterPro" id="IPR051058">
    <property type="entry name" value="GDSL_Est/Lipase"/>
</dbReference>
<dbReference type="AlphaFoldDB" id="A0AAV5CJD3"/>